<dbReference type="AlphaFoldDB" id="A0A1M7YKM5"/>
<dbReference type="SUPFAM" id="SSF55120">
    <property type="entry name" value="Pseudouridine synthase"/>
    <property type="match status" value="1"/>
</dbReference>
<evidence type="ECO:0000259" key="1">
    <source>
        <dbReference type="Pfam" id="PF00849"/>
    </source>
</evidence>
<dbReference type="InterPro" id="IPR020103">
    <property type="entry name" value="PsdUridine_synth_cat_dom_sf"/>
</dbReference>
<sequence>MKLVHHFTVAKEGVAVDLIHAATSLSKTAIKDCLNKGGIWLKTRSKKEQRIRKAKLILQPQDRISVYYDDSILQLPVPAPYCLFTCRQYSIWNKPAGLLSQGTRYGDHCSLMRFAEKNGAITTPYLIHRLDREASGLVLLAHSSKAAAQFSELFREGKIEKRYRAIAKGIVASEKDTFCIERPLNGKMASTTVTVVKHDQLLQQSTLDILLHTGRYHQIRQHLSAIGHPLVGDMRYGGGKKQEGLQLTACSLAFLCPFTQKQRKIVLD</sequence>
<dbReference type="GO" id="GO:0003723">
    <property type="term" value="F:RNA binding"/>
    <property type="evidence" value="ECO:0007669"/>
    <property type="project" value="InterPro"/>
</dbReference>
<dbReference type="Proteomes" id="UP000184603">
    <property type="component" value="Unassembled WGS sequence"/>
</dbReference>
<dbReference type="GO" id="GO:0140098">
    <property type="term" value="F:catalytic activity, acting on RNA"/>
    <property type="evidence" value="ECO:0007669"/>
    <property type="project" value="UniProtKB-ARBA"/>
</dbReference>
<organism evidence="2 3">
    <name type="scientific">Desulfopila aestuarii DSM 18488</name>
    <dbReference type="NCBI Taxonomy" id="1121416"/>
    <lineage>
        <taxon>Bacteria</taxon>
        <taxon>Pseudomonadati</taxon>
        <taxon>Thermodesulfobacteriota</taxon>
        <taxon>Desulfobulbia</taxon>
        <taxon>Desulfobulbales</taxon>
        <taxon>Desulfocapsaceae</taxon>
        <taxon>Desulfopila</taxon>
    </lineage>
</organism>
<dbReference type="RefSeq" id="WP_073616770.1">
    <property type="nucleotide sequence ID" value="NZ_FRFE01000048.1"/>
</dbReference>
<evidence type="ECO:0000313" key="2">
    <source>
        <dbReference type="EMBL" id="SHO53173.1"/>
    </source>
</evidence>
<dbReference type="GO" id="GO:0006396">
    <property type="term" value="P:RNA processing"/>
    <property type="evidence" value="ECO:0007669"/>
    <property type="project" value="UniProtKB-ARBA"/>
</dbReference>
<dbReference type="CDD" id="cd02869">
    <property type="entry name" value="PseudoU_synth_RluA_like"/>
    <property type="match status" value="1"/>
</dbReference>
<protein>
    <submittedName>
        <fullName evidence="2">tRNA pseudouridine32 synthase / 23S rRNA pseudouridine746 synthase</fullName>
    </submittedName>
</protein>
<keyword evidence="3" id="KW-1185">Reference proteome</keyword>
<proteinExistence type="predicted"/>
<dbReference type="InterPro" id="IPR050188">
    <property type="entry name" value="RluA_PseudoU_synthase"/>
</dbReference>
<dbReference type="STRING" id="1121416.SAMN02745220_04983"/>
<dbReference type="EMBL" id="FRFE01000048">
    <property type="protein sequence ID" value="SHO53173.1"/>
    <property type="molecule type" value="Genomic_DNA"/>
</dbReference>
<dbReference type="Pfam" id="PF00849">
    <property type="entry name" value="PseudoU_synth_2"/>
    <property type="match status" value="1"/>
</dbReference>
<accession>A0A1M7YKM5</accession>
<feature type="domain" description="Pseudouridine synthase RsuA/RluA-like" evidence="1">
    <location>
        <begin position="88"/>
        <end position="225"/>
    </location>
</feature>
<name>A0A1M7YKM5_9BACT</name>
<dbReference type="InterPro" id="IPR006145">
    <property type="entry name" value="PsdUridine_synth_RsuA/RluA"/>
</dbReference>
<dbReference type="Gene3D" id="3.30.2350.10">
    <property type="entry name" value="Pseudouridine synthase"/>
    <property type="match status" value="1"/>
</dbReference>
<dbReference type="GO" id="GO:0009982">
    <property type="term" value="F:pseudouridine synthase activity"/>
    <property type="evidence" value="ECO:0007669"/>
    <property type="project" value="InterPro"/>
</dbReference>
<gene>
    <name evidence="2" type="ORF">SAMN02745220_04983</name>
</gene>
<reference evidence="2 3" key="1">
    <citation type="submission" date="2016-12" db="EMBL/GenBank/DDBJ databases">
        <authorList>
            <person name="Song W.-J."/>
            <person name="Kurnit D.M."/>
        </authorList>
    </citation>
    <scope>NUCLEOTIDE SEQUENCE [LARGE SCALE GENOMIC DNA]</scope>
    <source>
        <strain evidence="2 3">DSM 18488</strain>
    </source>
</reference>
<dbReference type="GO" id="GO:0001522">
    <property type="term" value="P:pseudouridine synthesis"/>
    <property type="evidence" value="ECO:0007669"/>
    <property type="project" value="InterPro"/>
</dbReference>
<dbReference type="OrthoDB" id="128480at2"/>
<dbReference type="PANTHER" id="PTHR21600">
    <property type="entry name" value="MITOCHONDRIAL RNA PSEUDOURIDINE SYNTHASE"/>
    <property type="match status" value="1"/>
</dbReference>
<evidence type="ECO:0000313" key="3">
    <source>
        <dbReference type="Proteomes" id="UP000184603"/>
    </source>
</evidence>